<evidence type="ECO:0000313" key="12">
    <source>
        <dbReference type="Proteomes" id="UP000724672"/>
    </source>
</evidence>
<sequence length="216" mass="24242">MDDIMIRNIVDKVIKNLSDQSEKEEYLPIEASARHVHLSKNEVEGLFGKGYRLTPKRELSQPGQFLSQERVAIIGPKGMFKNVAVLGPERKNTQVEISRTDAISLGVDAPVRESGNIKGSSSIFISANKNMIEIKEGAIVAKRHIHMPPKDAERFGLEDKQIVSVKVFSDRPVIFEDVLVRVNKDYRLNMHIDFDEANACNFKNGVKGQILTEKGK</sequence>
<dbReference type="InterPro" id="IPR008300">
    <property type="entry name" value="PTAC"/>
</dbReference>
<evidence type="ECO:0000256" key="2">
    <source>
        <dbReference type="ARBA" id="ARBA00007342"/>
    </source>
</evidence>
<evidence type="ECO:0000256" key="1">
    <source>
        <dbReference type="ARBA" id="ARBA00001947"/>
    </source>
</evidence>
<dbReference type="GO" id="GO:0046872">
    <property type="term" value="F:metal ion binding"/>
    <property type="evidence" value="ECO:0007669"/>
    <property type="project" value="UniProtKB-KW"/>
</dbReference>
<gene>
    <name evidence="11" type="ORF">GOQ27_05205</name>
</gene>
<dbReference type="AlphaFoldDB" id="A0A942Z822"/>
<proteinExistence type="inferred from homology"/>
<comment type="similarity">
    <text evidence="2 10">Belongs to the PduL family.</text>
</comment>
<evidence type="ECO:0000313" key="11">
    <source>
        <dbReference type="EMBL" id="MBS4537848.1"/>
    </source>
</evidence>
<dbReference type="EMBL" id="WSFT01000022">
    <property type="protein sequence ID" value="MBS4537848.1"/>
    <property type="molecule type" value="Genomic_DNA"/>
</dbReference>
<evidence type="ECO:0000256" key="9">
    <source>
        <dbReference type="ARBA" id="ARBA00047589"/>
    </source>
</evidence>
<comment type="cofactor">
    <cofactor evidence="1">
        <name>Zn(2+)</name>
        <dbReference type="ChEBI" id="CHEBI:29105"/>
    </cofactor>
</comment>
<evidence type="ECO:0000256" key="4">
    <source>
        <dbReference type="ARBA" id="ARBA00020837"/>
    </source>
</evidence>
<comment type="catalytic activity">
    <reaction evidence="9 10">
        <text>propanoyl-CoA + phosphate = propanoyl phosphate + CoA</text>
        <dbReference type="Rhea" id="RHEA:28046"/>
        <dbReference type="ChEBI" id="CHEBI:43474"/>
        <dbReference type="ChEBI" id="CHEBI:57287"/>
        <dbReference type="ChEBI" id="CHEBI:57392"/>
        <dbReference type="ChEBI" id="CHEBI:58933"/>
        <dbReference type="EC" id="2.3.1.222"/>
    </reaction>
</comment>
<reference evidence="11" key="1">
    <citation type="submission" date="2019-12" db="EMBL/GenBank/DDBJ databases">
        <title>Clostridiaceae gen. nov. sp. nov., isolated from sediment in Xinjiang, China.</title>
        <authorList>
            <person name="Zhang R."/>
        </authorList>
    </citation>
    <scope>NUCLEOTIDE SEQUENCE</scope>
    <source>
        <strain evidence="11">D2Q-11</strain>
    </source>
</reference>
<comment type="pathway">
    <text evidence="10">Polyol metabolism; 1,2-propanediol degradation.</text>
</comment>
<comment type="function">
    <text evidence="10">Involved in 1,2-propanediol (1,2-PD) degradation by catalyzing the conversion of propanoyl-CoA to propanoyl-phosphate.</text>
</comment>
<dbReference type="RefSeq" id="WP_213018401.1">
    <property type="nucleotide sequence ID" value="NZ_WSFT01000022.1"/>
</dbReference>
<keyword evidence="12" id="KW-1185">Reference proteome</keyword>
<dbReference type="Proteomes" id="UP000724672">
    <property type="component" value="Unassembled WGS sequence"/>
</dbReference>
<evidence type="ECO:0000256" key="6">
    <source>
        <dbReference type="ARBA" id="ARBA00022723"/>
    </source>
</evidence>
<evidence type="ECO:0000256" key="10">
    <source>
        <dbReference type="PIRNR" id="PIRNR010130"/>
    </source>
</evidence>
<dbReference type="EC" id="2.3.1.222" evidence="3 10"/>
<keyword evidence="7" id="KW-0862">Zinc</keyword>
<evidence type="ECO:0000256" key="7">
    <source>
        <dbReference type="ARBA" id="ARBA00022833"/>
    </source>
</evidence>
<dbReference type="PANTHER" id="PTHR39453">
    <property type="entry name" value="PHOSPHATE PROPANOYLTRANSFERASE"/>
    <property type="match status" value="1"/>
</dbReference>
<accession>A0A942Z822</accession>
<evidence type="ECO:0000256" key="5">
    <source>
        <dbReference type="ARBA" id="ARBA00022679"/>
    </source>
</evidence>
<keyword evidence="6" id="KW-0479">Metal-binding</keyword>
<dbReference type="PANTHER" id="PTHR39453:SF1">
    <property type="entry name" value="PHOSPHATE PROPANOYLTRANSFERASE"/>
    <property type="match status" value="1"/>
</dbReference>
<dbReference type="GO" id="GO:0016747">
    <property type="term" value="F:acyltransferase activity, transferring groups other than amino-acyl groups"/>
    <property type="evidence" value="ECO:0007669"/>
    <property type="project" value="InterPro"/>
</dbReference>
<keyword evidence="8 10" id="KW-0012">Acyltransferase</keyword>
<protein>
    <recommendedName>
        <fullName evidence="4 10">Phosphate propanoyltransferase</fullName>
        <ecNumber evidence="3 10">2.3.1.222</ecNumber>
    </recommendedName>
</protein>
<dbReference type="PIRSF" id="PIRSF010130">
    <property type="entry name" value="PduL"/>
    <property type="match status" value="1"/>
</dbReference>
<dbReference type="NCBIfam" id="NF011652">
    <property type="entry name" value="PRK15070.1"/>
    <property type="match status" value="1"/>
</dbReference>
<dbReference type="Pfam" id="PF06130">
    <property type="entry name" value="PTAC"/>
    <property type="match status" value="1"/>
</dbReference>
<comment type="caution">
    <text evidence="11">The sequence shown here is derived from an EMBL/GenBank/DDBJ whole genome shotgun (WGS) entry which is preliminary data.</text>
</comment>
<evidence type="ECO:0000256" key="3">
    <source>
        <dbReference type="ARBA" id="ARBA00012206"/>
    </source>
</evidence>
<evidence type="ECO:0000256" key="8">
    <source>
        <dbReference type="ARBA" id="ARBA00023315"/>
    </source>
</evidence>
<name>A0A942Z822_9FIRM</name>
<organism evidence="11 12">
    <name type="scientific">Anaeromonas frigoriresistens</name>
    <dbReference type="NCBI Taxonomy" id="2683708"/>
    <lineage>
        <taxon>Bacteria</taxon>
        <taxon>Bacillati</taxon>
        <taxon>Bacillota</taxon>
        <taxon>Tissierellia</taxon>
        <taxon>Tissierellales</taxon>
        <taxon>Thermohalobacteraceae</taxon>
        <taxon>Anaeromonas</taxon>
    </lineage>
</organism>
<keyword evidence="5 10" id="KW-0808">Transferase</keyword>